<dbReference type="AlphaFoldDB" id="A0A9D1GL46"/>
<dbReference type="Proteomes" id="UP000886860">
    <property type="component" value="Unassembled WGS sequence"/>
</dbReference>
<evidence type="ECO:0000313" key="1">
    <source>
        <dbReference type="EMBL" id="HIT43160.1"/>
    </source>
</evidence>
<reference evidence="1" key="1">
    <citation type="submission" date="2020-10" db="EMBL/GenBank/DDBJ databases">
        <authorList>
            <person name="Gilroy R."/>
        </authorList>
    </citation>
    <scope>NUCLEOTIDE SEQUENCE</scope>
    <source>
        <strain evidence="1">CHK123-3438</strain>
    </source>
</reference>
<comment type="caution">
    <text evidence="1">The sequence shown here is derived from an EMBL/GenBank/DDBJ whole genome shotgun (WGS) entry which is preliminary data.</text>
</comment>
<accession>A0A9D1GL46</accession>
<dbReference type="EMBL" id="DVKS01000230">
    <property type="protein sequence ID" value="HIT43160.1"/>
    <property type="molecule type" value="Genomic_DNA"/>
</dbReference>
<gene>
    <name evidence="1" type="ORF">IAB60_13875</name>
</gene>
<organism evidence="1 2">
    <name type="scientific">Candidatus Caccovicinus merdipullorum</name>
    <dbReference type="NCBI Taxonomy" id="2840724"/>
    <lineage>
        <taxon>Bacteria</taxon>
        <taxon>Bacillati</taxon>
        <taxon>Bacillota</taxon>
        <taxon>Clostridia</taxon>
        <taxon>Eubacteriales</taxon>
        <taxon>Candidatus Caccovicinus</taxon>
    </lineage>
</organism>
<name>A0A9D1GL46_9FIRM</name>
<evidence type="ECO:0000313" key="2">
    <source>
        <dbReference type="Proteomes" id="UP000886860"/>
    </source>
</evidence>
<reference evidence="1" key="2">
    <citation type="journal article" date="2021" name="PeerJ">
        <title>Extensive microbial diversity within the chicken gut microbiome revealed by metagenomics and culture.</title>
        <authorList>
            <person name="Gilroy R."/>
            <person name="Ravi A."/>
            <person name="Getino M."/>
            <person name="Pursley I."/>
            <person name="Horton D.L."/>
            <person name="Alikhan N.F."/>
            <person name="Baker D."/>
            <person name="Gharbi K."/>
            <person name="Hall N."/>
            <person name="Watson M."/>
            <person name="Adriaenssens E.M."/>
            <person name="Foster-Nyarko E."/>
            <person name="Jarju S."/>
            <person name="Secka A."/>
            <person name="Antonio M."/>
            <person name="Oren A."/>
            <person name="Chaudhuri R.R."/>
            <person name="La Ragione R."/>
            <person name="Hildebrand F."/>
            <person name="Pallen M.J."/>
        </authorList>
    </citation>
    <scope>NUCLEOTIDE SEQUENCE</scope>
    <source>
        <strain evidence="1">CHK123-3438</strain>
    </source>
</reference>
<proteinExistence type="predicted"/>
<sequence>MLLYKRLYTGEGAEKRRSQVLPKIRKGTPPSGVYVIVPPPEGTKNLLEIYPAGQILGKNEARFRRVRDREPLILGIAWGYSEALTLAGQMVDEIYRATGGFDFDSYLNLSEYAVWDRCDIKKDSAVQDSPPEAER</sequence>
<protein>
    <submittedName>
        <fullName evidence="1">Uncharacterized protein</fullName>
    </submittedName>
</protein>